<keyword evidence="1" id="KW-1133">Transmembrane helix</keyword>
<dbReference type="RefSeq" id="WP_170087479.1">
    <property type="nucleotide sequence ID" value="NZ_JABAFG010000007.1"/>
</dbReference>
<dbReference type="Proteomes" id="UP000591071">
    <property type="component" value="Unassembled WGS sequence"/>
</dbReference>
<feature type="transmembrane region" description="Helical" evidence="1">
    <location>
        <begin position="32"/>
        <end position="54"/>
    </location>
</feature>
<comment type="caution">
    <text evidence="2">The sequence shown here is derived from an EMBL/GenBank/DDBJ whole genome shotgun (WGS) entry which is preliminary data.</text>
</comment>
<dbReference type="EMBL" id="JABAFG010000007">
    <property type="protein sequence ID" value="NME28161.1"/>
    <property type="molecule type" value="Genomic_DNA"/>
</dbReference>
<evidence type="ECO:0000313" key="3">
    <source>
        <dbReference type="Proteomes" id="UP000591071"/>
    </source>
</evidence>
<sequence>MQMEAAQTKIVLHIKEATVIRRQRKKDDMMEWLTLILTGISSVLSGVLSGILLWKFKQRTVVEQAEKDEAEKKHTALVQGVVAMLRDRLIDVMDYHIDAGWCPVHKVEVINKMYLSYHDLGGNDIVSKTYQRFVNLPHQPGDGEHV</sequence>
<proteinExistence type="predicted"/>
<dbReference type="AlphaFoldDB" id="A0A848BPB6"/>
<protein>
    <submittedName>
        <fullName evidence="2">Uncharacterized protein</fullName>
    </submittedName>
</protein>
<keyword evidence="1" id="KW-0812">Transmembrane</keyword>
<evidence type="ECO:0000256" key="1">
    <source>
        <dbReference type="SAM" id="Phobius"/>
    </source>
</evidence>
<gene>
    <name evidence="2" type="ORF">HF872_05925</name>
</gene>
<name>A0A848BPB6_9FIRM</name>
<keyword evidence="1" id="KW-0472">Membrane</keyword>
<reference evidence="2 3" key="1">
    <citation type="submission" date="2020-04" db="EMBL/GenBank/DDBJ databases">
        <authorList>
            <person name="Hitch T.C.A."/>
            <person name="Wylensek D."/>
            <person name="Clavel T."/>
        </authorList>
    </citation>
    <scope>NUCLEOTIDE SEQUENCE [LARGE SCALE GENOMIC DNA]</scope>
    <source>
        <strain evidence="2 3">Oil-RF-744-FAT-WT-6-1</strain>
    </source>
</reference>
<evidence type="ECO:0000313" key="2">
    <source>
        <dbReference type="EMBL" id="NME28161.1"/>
    </source>
</evidence>
<organism evidence="2 3">
    <name type="scientific">Megasphaera hexanoica</name>
    <dbReference type="NCBI Taxonomy" id="1675036"/>
    <lineage>
        <taxon>Bacteria</taxon>
        <taxon>Bacillati</taxon>
        <taxon>Bacillota</taxon>
        <taxon>Negativicutes</taxon>
        <taxon>Veillonellales</taxon>
        <taxon>Veillonellaceae</taxon>
        <taxon>Megasphaera</taxon>
    </lineage>
</organism>
<accession>A0A848BPB6</accession>